<feature type="region of interest" description="Disordered" evidence="6">
    <location>
        <begin position="1"/>
        <end position="22"/>
    </location>
</feature>
<reference evidence="11" key="1">
    <citation type="journal article" date="2019" name="Int. J. Syst. Evol. Microbiol.">
        <title>The Global Catalogue of Microorganisms (GCM) 10K type strain sequencing project: providing services to taxonomists for standard genome sequencing and annotation.</title>
        <authorList>
            <consortium name="The Broad Institute Genomics Platform"/>
            <consortium name="The Broad Institute Genome Sequencing Center for Infectious Disease"/>
            <person name="Wu L."/>
            <person name="Ma J."/>
        </authorList>
    </citation>
    <scope>NUCLEOTIDE SEQUENCE [LARGE SCALE GENOMIC DNA]</scope>
    <source>
        <strain evidence="11">KCTC 42282</strain>
    </source>
</reference>
<feature type="transmembrane region" description="Helical" evidence="7">
    <location>
        <begin position="463"/>
        <end position="481"/>
    </location>
</feature>
<accession>A0ABV7UE70</accession>
<evidence type="ECO:0000256" key="1">
    <source>
        <dbReference type="ARBA" id="ARBA00004651"/>
    </source>
</evidence>
<feature type="transmembrane region" description="Helical" evidence="7">
    <location>
        <begin position="438"/>
        <end position="456"/>
    </location>
</feature>
<organism evidence="10 11">
    <name type="scientific">Camelimonas fluminis</name>
    <dbReference type="NCBI Taxonomy" id="1576911"/>
    <lineage>
        <taxon>Bacteria</taxon>
        <taxon>Pseudomonadati</taxon>
        <taxon>Pseudomonadota</taxon>
        <taxon>Alphaproteobacteria</taxon>
        <taxon>Hyphomicrobiales</taxon>
        <taxon>Chelatococcaceae</taxon>
        <taxon>Camelimonas</taxon>
    </lineage>
</organism>
<keyword evidence="4 7" id="KW-1133">Transmembrane helix</keyword>
<evidence type="ECO:0000256" key="5">
    <source>
        <dbReference type="ARBA" id="ARBA00023136"/>
    </source>
</evidence>
<feature type="region of interest" description="Disordered" evidence="6">
    <location>
        <begin position="310"/>
        <end position="338"/>
    </location>
</feature>
<feature type="transmembrane region" description="Helical" evidence="7">
    <location>
        <begin position="638"/>
        <end position="658"/>
    </location>
</feature>
<evidence type="ECO:0000259" key="8">
    <source>
        <dbReference type="Pfam" id="PF03772"/>
    </source>
</evidence>
<feature type="compositionally biased region" description="Acidic residues" evidence="6">
    <location>
        <begin position="887"/>
        <end position="896"/>
    </location>
</feature>
<evidence type="ECO:0000313" key="10">
    <source>
        <dbReference type="EMBL" id="MFC3636846.1"/>
    </source>
</evidence>
<evidence type="ECO:0000256" key="6">
    <source>
        <dbReference type="SAM" id="MobiDB-lite"/>
    </source>
</evidence>
<feature type="compositionally biased region" description="Basic and acidic residues" evidence="6">
    <location>
        <begin position="321"/>
        <end position="331"/>
    </location>
</feature>
<dbReference type="InterPro" id="IPR025405">
    <property type="entry name" value="DUF4131"/>
</dbReference>
<feature type="transmembrane region" description="Helical" evidence="7">
    <location>
        <begin position="125"/>
        <end position="141"/>
    </location>
</feature>
<keyword evidence="5 7" id="KW-0472">Membrane</keyword>
<evidence type="ECO:0000256" key="4">
    <source>
        <dbReference type="ARBA" id="ARBA00022989"/>
    </source>
</evidence>
<feature type="transmembrane region" description="Helical" evidence="7">
    <location>
        <begin position="581"/>
        <end position="601"/>
    </location>
</feature>
<dbReference type="PANTHER" id="PTHR30619">
    <property type="entry name" value="DNA INTERNALIZATION/COMPETENCE PROTEIN COMEC/REC2"/>
    <property type="match status" value="1"/>
</dbReference>
<comment type="subcellular location">
    <subcellularLocation>
        <location evidence="1">Cell membrane</location>
        <topology evidence="1">Multi-pass membrane protein</topology>
    </subcellularLocation>
</comment>
<gene>
    <name evidence="10" type="ORF">ACFONL_05540</name>
</gene>
<dbReference type="NCBIfam" id="TIGR00360">
    <property type="entry name" value="ComEC_N-term"/>
    <property type="match status" value="1"/>
</dbReference>
<dbReference type="PANTHER" id="PTHR30619:SF1">
    <property type="entry name" value="RECOMBINATION PROTEIN 2"/>
    <property type="match status" value="1"/>
</dbReference>
<evidence type="ECO:0000256" key="3">
    <source>
        <dbReference type="ARBA" id="ARBA00022692"/>
    </source>
</evidence>
<evidence type="ECO:0000256" key="2">
    <source>
        <dbReference type="ARBA" id="ARBA00022475"/>
    </source>
</evidence>
<keyword evidence="3 7" id="KW-0812">Transmembrane</keyword>
<feature type="domain" description="DUF4131" evidence="9">
    <location>
        <begin position="152"/>
        <end position="294"/>
    </location>
</feature>
<dbReference type="InterPro" id="IPR004477">
    <property type="entry name" value="ComEC_N"/>
</dbReference>
<keyword evidence="11" id="KW-1185">Reference proteome</keyword>
<evidence type="ECO:0000259" key="9">
    <source>
        <dbReference type="Pfam" id="PF13567"/>
    </source>
</evidence>
<proteinExistence type="predicted"/>
<protein>
    <submittedName>
        <fullName evidence="10">ComEC/Rec2 family competence protein</fullName>
    </submittedName>
</protein>
<dbReference type="Proteomes" id="UP001595704">
    <property type="component" value="Unassembled WGS sequence"/>
</dbReference>
<feature type="region of interest" description="Disordered" evidence="6">
    <location>
        <begin position="36"/>
        <end position="61"/>
    </location>
</feature>
<dbReference type="InterPro" id="IPR052159">
    <property type="entry name" value="Competence_DNA_uptake"/>
</dbReference>
<keyword evidence="2" id="KW-1003">Cell membrane</keyword>
<feature type="transmembrane region" description="Helical" evidence="7">
    <location>
        <begin position="539"/>
        <end position="561"/>
    </location>
</feature>
<dbReference type="RefSeq" id="WP_191318212.1">
    <property type="nucleotide sequence ID" value="NZ_BNCG01000002.1"/>
</dbReference>
<dbReference type="Pfam" id="PF13567">
    <property type="entry name" value="DUF4131"/>
    <property type="match status" value="1"/>
</dbReference>
<dbReference type="EMBL" id="JBHRYC010000026">
    <property type="protein sequence ID" value="MFC3636846.1"/>
    <property type="molecule type" value="Genomic_DNA"/>
</dbReference>
<feature type="compositionally biased region" description="Low complexity" evidence="6">
    <location>
        <begin position="310"/>
        <end position="320"/>
    </location>
</feature>
<comment type="caution">
    <text evidence="10">The sequence shown here is derived from an EMBL/GenBank/DDBJ whole genome shotgun (WGS) entry which is preliminary data.</text>
</comment>
<name>A0ABV7UE70_9HYPH</name>
<feature type="transmembrane region" description="Helical" evidence="7">
    <location>
        <begin position="608"/>
        <end position="626"/>
    </location>
</feature>
<sequence>MKPVARAQGGAADAPRRSGAPAFAWDGPALAAEVPHAASAEVGADSRFSDTADPGTDPAREDLARPGLWSLPTYSGLARRLAAGFAREARLLRRAPAETPRVWAVMAIAQTRGWLGADIDQRRHWLWLPVLFGCGVIWYFNRLTPGDAGPSLVAACALLLAAMTRRQPAARMALIALAMIPAGYAASALRLAALDAPVLQRPAIGELTGYIVAVDQRGAGSRLLVAPVSFANLPPQQLPRLVRLSLRQAEPLRAGVMVRTKARLLPPPEAARPGGYDFARDAWFRQIGGSGSALGRVAVLNEMQAAWGDAAPAQPGAPAQGRDKHDQDSMRETSAPPTASPWAWRLAAWIDNRRMTLTDRIAGAWGGQAGAVAAALVTGKRGQIADETNVWLRAAGIYHIISISGLHMVLAAGMFFWTARAALALSPWCALHLPVRKIAAILAMAGATAYCIFSGADVATERSLIMILAMLGAILVDRPALSMHNLAVAAMVVLVREPESLLGPGFQMSFAAVAGLIVLADRGVVTPGQPRRRRPQPGLIRRMAAPLVAVGLTTLVCELATGPFSVWHFQSVYPLGLIGNAMALPFLSLVVMPAAVVGVALTPLGLDWPVWWVMGAATEPVLYVAMRIAATPHAVAGVAAPGPGALLCLSAAIVWFVIWRTPLRWAALAPALAGLVLLQAAPTPDVLADRQGRGALVVRGAGRDAEGRLRVTLLGAPSSFTVEQWLRAVGDQRTAADPSLRSGARCDPLGCIVTRDDGGAVAWSRERRSLFEDCARADVVVSPHRAPSGCGAAVMLDRQTLAQLGAASIYLQEGAATVRRVRKTGENWPWTPAKPSRYEPPARRTFQPTKEAERQEGADLSGVADLPGVATSGPASGRAPAFRKAEPDEEAPDEADAAQPDQGSPPHGKRSEAAVP</sequence>
<evidence type="ECO:0000313" key="11">
    <source>
        <dbReference type="Proteomes" id="UP001595704"/>
    </source>
</evidence>
<feature type="transmembrane region" description="Helical" evidence="7">
    <location>
        <begin position="390"/>
        <end position="418"/>
    </location>
</feature>
<feature type="region of interest" description="Disordered" evidence="6">
    <location>
        <begin position="826"/>
        <end position="916"/>
    </location>
</feature>
<dbReference type="Pfam" id="PF03772">
    <property type="entry name" value="Competence"/>
    <property type="match status" value="1"/>
</dbReference>
<feature type="domain" description="ComEC/Rec2-related protein" evidence="8">
    <location>
        <begin position="376"/>
        <end position="660"/>
    </location>
</feature>
<evidence type="ECO:0000256" key="7">
    <source>
        <dbReference type="SAM" id="Phobius"/>
    </source>
</evidence>
<feature type="transmembrane region" description="Helical" evidence="7">
    <location>
        <begin position="501"/>
        <end position="519"/>
    </location>
</feature>